<dbReference type="AlphaFoldDB" id="A0A7J6HGD8"/>
<protein>
    <submittedName>
        <fullName evidence="1">Uncharacterized protein</fullName>
    </submittedName>
</protein>
<sequence>MAERDGVGLNKLQLTTNIPISLRLTFVLANNSSIAPNTTISTSSLAFPIVAIGKSSSAACDEEKAENYYTFKL</sequence>
<dbReference type="Proteomes" id="UP000525078">
    <property type="component" value="Unassembled WGS sequence"/>
</dbReference>
<comment type="caution">
    <text evidence="1">The sequence shown here is derived from an EMBL/GenBank/DDBJ whole genome shotgun (WGS) entry which is preliminary data.</text>
</comment>
<accession>A0A7J6HGD8</accession>
<gene>
    <name evidence="1" type="ORF">F8388_017938</name>
</gene>
<evidence type="ECO:0000313" key="1">
    <source>
        <dbReference type="EMBL" id="KAF4394125.1"/>
    </source>
</evidence>
<name>A0A7J6HGD8_CANSA</name>
<evidence type="ECO:0000313" key="2">
    <source>
        <dbReference type="Proteomes" id="UP000525078"/>
    </source>
</evidence>
<organism evidence="1 2">
    <name type="scientific">Cannabis sativa</name>
    <name type="common">Hemp</name>
    <name type="synonym">Marijuana</name>
    <dbReference type="NCBI Taxonomy" id="3483"/>
    <lineage>
        <taxon>Eukaryota</taxon>
        <taxon>Viridiplantae</taxon>
        <taxon>Streptophyta</taxon>
        <taxon>Embryophyta</taxon>
        <taxon>Tracheophyta</taxon>
        <taxon>Spermatophyta</taxon>
        <taxon>Magnoliopsida</taxon>
        <taxon>eudicotyledons</taxon>
        <taxon>Gunneridae</taxon>
        <taxon>Pentapetalae</taxon>
        <taxon>rosids</taxon>
        <taxon>fabids</taxon>
        <taxon>Rosales</taxon>
        <taxon>Cannabaceae</taxon>
        <taxon>Cannabis</taxon>
    </lineage>
</organism>
<proteinExistence type="predicted"/>
<dbReference type="EMBL" id="JAATIP010000012">
    <property type="protein sequence ID" value="KAF4394125.1"/>
    <property type="molecule type" value="Genomic_DNA"/>
</dbReference>
<reference evidence="1 2" key="1">
    <citation type="journal article" date="2020" name="bioRxiv">
        <title>Sequence and annotation of 42 cannabis genomes reveals extensive copy number variation in cannabinoid synthesis and pathogen resistance genes.</title>
        <authorList>
            <person name="Mckernan K.J."/>
            <person name="Helbert Y."/>
            <person name="Kane L.T."/>
            <person name="Ebling H."/>
            <person name="Zhang L."/>
            <person name="Liu B."/>
            <person name="Eaton Z."/>
            <person name="Mclaughlin S."/>
            <person name="Kingan S."/>
            <person name="Baybayan P."/>
            <person name="Concepcion G."/>
            <person name="Jordan M."/>
            <person name="Riva A."/>
            <person name="Barbazuk W."/>
            <person name="Harkins T."/>
        </authorList>
    </citation>
    <scope>NUCLEOTIDE SEQUENCE [LARGE SCALE GENOMIC DNA]</scope>
    <source>
        <strain evidence="2">cv. Jamaican Lion 4</strain>
        <tissue evidence="1">Leaf</tissue>
    </source>
</reference>